<proteinExistence type="predicted"/>
<sequence length="61" mass="7049">MKTLGLDGITKENFKDMMPPYITIECPLKPGGAVSKSMKISRVKPKYEKYIEQNGWFIYFS</sequence>
<dbReference type="EMBL" id="BK015890">
    <property type="protein sequence ID" value="DAD71989.1"/>
    <property type="molecule type" value="Genomic_DNA"/>
</dbReference>
<evidence type="ECO:0000313" key="1">
    <source>
        <dbReference type="EMBL" id="DAD71989.1"/>
    </source>
</evidence>
<accession>A0A8S5LPL9</accession>
<name>A0A8S5LPL9_9CAUD</name>
<reference evidence="1" key="1">
    <citation type="journal article" date="2021" name="Proc. Natl. Acad. Sci. U.S.A.">
        <title>A Catalog of Tens of Thousands of Viruses from Human Metagenomes Reveals Hidden Associations with Chronic Diseases.</title>
        <authorList>
            <person name="Tisza M.J."/>
            <person name="Buck C.B."/>
        </authorList>
    </citation>
    <scope>NUCLEOTIDE SEQUENCE</scope>
    <source>
        <strain evidence="1">Ct0f722</strain>
    </source>
</reference>
<organism evidence="1">
    <name type="scientific">Myoviridae sp. ct0f722</name>
    <dbReference type="NCBI Taxonomy" id="2827599"/>
    <lineage>
        <taxon>Viruses</taxon>
        <taxon>Duplodnaviria</taxon>
        <taxon>Heunggongvirae</taxon>
        <taxon>Uroviricota</taxon>
        <taxon>Caudoviricetes</taxon>
    </lineage>
</organism>
<protein>
    <submittedName>
        <fullName evidence="1">Uncharacterized protein</fullName>
    </submittedName>
</protein>